<accession>A0A0F9Q855</accession>
<dbReference type="InterPro" id="IPR051799">
    <property type="entry name" value="NADH_flavin_oxidoreductase"/>
</dbReference>
<dbReference type="InterPro" id="IPR013785">
    <property type="entry name" value="Aldolase_TIM"/>
</dbReference>
<dbReference type="InterPro" id="IPR001155">
    <property type="entry name" value="OxRdtase_FMN_N"/>
</dbReference>
<keyword evidence="2" id="KW-0560">Oxidoreductase</keyword>
<dbReference type="Gene3D" id="3.20.20.70">
    <property type="entry name" value="Aldolase class I"/>
    <property type="match status" value="1"/>
</dbReference>
<evidence type="ECO:0000256" key="1">
    <source>
        <dbReference type="ARBA" id="ARBA00022630"/>
    </source>
</evidence>
<keyword evidence="1" id="KW-0285">Flavoprotein</keyword>
<dbReference type="GO" id="GO:0010181">
    <property type="term" value="F:FMN binding"/>
    <property type="evidence" value="ECO:0007669"/>
    <property type="project" value="InterPro"/>
</dbReference>
<dbReference type="EMBL" id="LAZR01002195">
    <property type="protein sequence ID" value="KKN33202.1"/>
    <property type="molecule type" value="Genomic_DNA"/>
</dbReference>
<comment type="caution">
    <text evidence="4">The sequence shown here is derived from an EMBL/GenBank/DDBJ whole genome shotgun (WGS) entry which is preliminary data.</text>
</comment>
<feature type="domain" description="NADH:flavin oxidoreductase/NADH oxidase N-terminal" evidence="3">
    <location>
        <begin position="6"/>
        <end position="340"/>
    </location>
</feature>
<evidence type="ECO:0000256" key="2">
    <source>
        <dbReference type="ARBA" id="ARBA00023002"/>
    </source>
</evidence>
<reference evidence="4" key="1">
    <citation type="journal article" date="2015" name="Nature">
        <title>Complex archaea that bridge the gap between prokaryotes and eukaryotes.</title>
        <authorList>
            <person name="Spang A."/>
            <person name="Saw J.H."/>
            <person name="Jorgensen S.L."/>
            <person name="Zaremba-Niedzwiedzka K."/>
            <person name="Martijn J."/>
            <person name="Lind A.E."/>
            <person name="van Eijk R."/>
            <person name="Schleper C."/>
            <person name="Guy L."/>
            <person name="Ettema T.J."/>
        </authorList>
    </citation>
    <scope>NUCLEOTIDE SEQUENCE</scope>
</reference>
<evidence type="ECO:0000313" key="4">
    <source>
        <dbReference type="EMBL" id="KKN33202.1"/>
    </source>
</evidence>
<dbReference type="AlphaFoldDB" id="A0A0F9Q855"/>
<proteinExistence type="predicted"/>
<evidence type="ECO:0000259" key="3">
    <source>
        <dbReference type="Pfam" id="PF00724"/>
    </source>
</evidence>
<dbReference type="GO" id="GO:0016491">
    <property type="term" value="F:oxidoreductase activity"/>
    <property type="evidence" value="ECO:0007669"/>
    <property type="project" value="UniProtKB-KW"/>
</dbReference>
<dbReference type="Pfam" id="PF00724">
    <property type="entry name" value="Oxidored_FMN"/>
    <property type="match status" value="1"/>
</dbReference>
<sequence>MELKTLFSPEKIGNVQIKNRIVRSATYERATEKYGYIGDRILDIYTDLAHGGTGLIISAFTAVDPGGTASAYQACLYDDSFIPGQKKLVKAVHEYSDVKIAAQIAHTGRQGYHPKYLPVAPSAISFKRTGLTPRELTIEEIRTLTSKFIDAGKRAYECEYDMVQLHAAHGYFLCNFISPHTNKRIDEFGGSVKNRAKILIDIFNGLRDELGKNFPITIKLQTQDFIPNGLSLEEGAEFAKILSDNGFDAIEPSGGGEETTMYFKNPYPSRNIKSPEDENYFLPTINKIKPNMNNCALILMGGIRNPISAERILSEKTADFISMSRPLIYEPNLPNRWKSGDLSPAKCISCNSCYVTLQQGPVYCVTKKRREEKQRKKNKIE</sequence>
<dbReference type="SUPFAM" id="SSF51395">
    <property type="entry name" value="FMN-linked oxidoreductases"/>
    <property type="match status" value="1"/>
</dbReference>
<dbReference type="CDD" id="cd02803">
    <property type="entry name" value="OYE_like_FMN_family"/>
    <property type="match status" value="1"/>
</dbReference>
<protein>
    <recommendedName>
        <fullName evidence="3">NADH:flavin oxidoreductase/NADH oxidase N-terminal domain-containing protein</fullName>
    </recommendedName>
</protein>
<gene>
    <name evidence="4" type="ORF">LCGC14_0805970</name>
</gene>
<organism evidence="4">
    <name type="scientific">marine sediment metagenome</name>
    <dbReference type="NCBI Taxonomy" id="412755"/>
    <lineage>
        <taxon>unclassified sequences</taxon>
        <taxon>metagenomes</taxon>
        <taxon>ecological metagenomes</taxon>
    </lineage>
</organism>
<dbReference type="PANTHER" id="PTHR43656:SF2">
    <property type="entry name" value="BINDING OXIDOREDUCTASE, PUTATIVE (AFU_ORTHOLOGUE AFUA_2G08260)-RELATED"/>
    <property type="match status" value="1"/>
</dbReference>
<name>A0A0F9Q855_9ZZZZ</name>
<dbReference type="PANTHER" id="PTHR43656">
    <property type="entry name" value="BINDING OXIDOREDUCTASE, PUTATIVE (AFU_ORTHOLOGUE AFUA_2G08260)-RELATED"/>
    <property type="match status" value="1"/>
</dbReference>